<dbReference type="InterPro" id="IPR038234">
    <property type="entry name" value="Colicin_E5_C_sf"/>
</dbReference>
<dbReference type="Gene3D" id="3.30.2310.30">
    <property type="match status" value="1"/>
</dbReference>
<reference evidence="4 5" key="1">
    <citation type="submission" date="2019-10" db="EMBL/GenBank/DDBJ databases">
        <title>Extracellular Electron Transfer in a Candidatus Methanoperedens spp. Enrichment Culture.</title>
        <authorList>
            <person name="Berger S."/>
            <person name="Rangel Shaw D."/>
            <person name="Berben T."/>
            <person name="In 'T Zandt M."/>
            <person name="Frank J."/>
            <person name="Reimann J."/>
            <person name="Jetten M.S.M."/>
            <person name="Welte C.U."/>
        </authorList>
    </citation>
    <scope>NUCLEOTIDE SEQUENCE [LARGE SCALE GENOMIC DNA]</scope>
    <source>
        <strain evidence="4">SB12</strain>
    </source>
</reference>
<accession>A0A833LYG2</accession>
<protein>
    <submittedName>
        <fullName evidence="4">DUF4157 domain-containing protein</fullName>
    </submittedName>
</protein>
<dbReference type="SUPFAM" id="SSF102824">
    <property type="entry name" value="Colicin D/E5 nuclease domain"/>
    <property type="match status" value="1"/>
</dbReference>
<organism evidence="4 5">
    <name type="scientific">Leptonema illini</name>
    <dbReference type="NCBI Taxonomy" id="183"/>
    <lineage>
        <taxon>Bacteria</taxon>
        <taxon>Pseudomonadati</taxon>
        <taxon>Spirochaetota</taxon>
        <taxon>Spirochaetia</taxon>
        <taxon>Leptospirales</taxon>
        <taxon>Leptospiraceae</taxon>
        <taxon>Leptonema</taxon>
    </lineage>
</organism>
<evidence type="ECO:0000313" key="5">
    <source>
        <dbReference type="Proteomes" id="UP000460298"/>
    </source>
</evidence>
<name>A0A833LYG2_9LEPT</name>
<feature type="transmembrane region" description="Helical" evidence="2">
    <location>
        <begin position="224"/>
        <end position="244"/>
    </location>
</feature>
<dbReference type="InterPro" id="IPR038233">
    <property type="entry name" value="Colicin_D/E5_nuclease"/>
</dbReference>
<comment type="caution">
    <text evidence="4">The sequence shown here is derived from an EMBL/GenBank/DDBJ whole genome shotgun (WGS) entry which is preliminary data.</text>
</comment>
<proteinExistence type="predicted"/>
<evidence type="ECO:0000313" key="4">
    <source>
        <dbReference type="EMBL" id="KAB2928171.1"/>
    </source>
</evidence>
<feature type="region of interest" description="Disordered" evidence="1">
    <location>
        <begin position="39"/>
        <end position="81"/>
    </location>
</feature>
<evidence type="ECO:0000256" key="1">
    <source>
        <dbReference type="SAM" id="MobiDB-lite"/>
    </source>
</evidence>
<dbReference type="AlphaFoldDB" id="A0A833LYG2"/>
<gene>
    <name evidence="4" type="ORF">F9K24_22190</name>
</gene>
<dbReference type="InterPro" id="IPR025295">
    <property type="entry name" value="eCIS_core_dom"/>
</dbReference>
<feature type="compositionally biased region" description="Polar residues" evidence="1">
    <location>
        <begin position="51"/>
        <end position="61"/>
    </location>
</feature>
<evidence type="ECO:0000259" key="3">
    <source>
        <dbReference type="Pfam" id="PF13699"/>
    </source>
</evidence>
<dbReference type="Pfam" id="PF13699">
    <property type="entry name" value="eCIS_core"/>
    <property type="match status" value="1"/>
</dbReference>
<sequence length="418" mass="45670">MPDMHVGSGMGRSEMEAMFWQAHFGRSSGNPLLDALNPFARRLDTGENEDASSSANTSPTVSRAPAVQPSKAEEGFPLNEKQSEKVDTALAEAGQPLPEPEKAVYESHTGHDFSRVRVHTGAAAEEAADSIGAKAFAKGSDIVFAKDQYNPGTAEGRGLIGHELAHVAQNATGVHRAPKEGENKEERAVDRLQIASQLIRSVRDSINYAPDVLGEAWDYVKEHWVQVIAVVVALFTLELIIGVLTAAPEPTLITKVVAALLQVIVIAIFGYFFVVEVKSAVEEGMQWWSFATKPNATPEDMKEASLSFCRMVGHILLAVLAAAGARAKVKGFKIRKTKVWRFGKHHTEVQWKNKMSKRGWTIDQIAEALESKESYPAVNNLRPGNSATRYVHPETGRSIVIDEITREILQVGGDGNLW</sequence>
<evidence type="ECO:0000256" key="2">
    <source>
        <dbReference type="SAM" id="Phobius"/>
    </source>
</evidence>
<keyword evidence="2" id="KW-1133">Transmembrane helix</keyword>
<keyword evidence="2" id="KW-0472">Membrane</keyword>
<feature type="transmembrane region" description="Helical" evidence="2">
    <location>
        <begin position="256"/>
        <end position="275"/>
    </location>
</feature>
<dbReference type="EMBL" id="WBUI01000056">
    <property type="protein sequence ID" value="KAB2928171.1"/>
    <property type="molecule type" value="Genomic_DNA"/>
</dbReference>
<dbReference type="Proteomes" id="UP000460298">
    <property type="component" value="Unassembled WGS sequence"/>
</dbReference>
<keyword evidence="2" id="KW-0812">Transmembrane</keyword>
<feature type="domain" description="eCIS core" evidence="3">
    <location>
        <begin position="96"/>
        <end position="173"/>
    </location>
</feature>